<dbReference type="AlphaFoldDB" id="A0A4S2H386"/>
<keyword evidence="3" id="KW-1185">Reference proteome</keyword>
<gene>
    <name evidence="2" type="ORF">E5163_01370</name>
</gene>
<feature type="signal peptide" evidence="1">
    <location>
        <begin position="1"/>
        <end position="19"/>
    </location>
</feature>
<keyword evidence="1" id="KW-0732">Signal</keyword>
<organism evidence="2 3">
    <name type="scientific">Marinicauda algicola</name>
    <dbReference type="NCBI Taxonomy" id="2029849"/>
    <lineage>
        <taxon>Bacteria</taxon>
        <taxon>Pseudomonadati</taxon>
        <taxon>Pseudomonadota</taxon>
        <taxon>Alphaproteobacteria</taxon>
        <taxon>Maricaulales</taxon>
        <taxon>Maricaulaceae</taxon>
        <taxon>Marinicauda</taxon>
    </lineage>
</organism>
<dbReference type="RefSeq" id="WP_135994315.1">
    <property type="nucleotide sequence ID" value="NZ_CP071057.1"/>
</dbReference>
<accession>A0A4S2H386</accession>
<reference evidence="2 3" key="1">
    <citation type="journal article" date="2017" name="Int. J. Syst. Evol. Microbiol.">
        <title>Marinicauda algicola sp. nov., isolated from a marine red alga Rhodosorus marinus.</title>
        <authorList>
            <person name="Jeong S.E."/>
            <person name="Jeon S.H."/>
            <person name="Chun B.H."/>
            <person name="Kim D.W."/>
            <person name="Jeon C.O."/>
        </authorList>
    </citation>
    <scope>NUCLEOTIDE SEQUENCE [LARGE SCALE GENOMIC DNA]</scope>
    <source>
        <strain evidence="2 3">JCM 31718</strain>
    </source>
</reference>
<evidence type="ECO:0000313" key="3">
    <source>
        <dbReference type="Proteomes" id="UP000308054"/>
    </source>
</evidence>
<name>A0A4S2H386_9PROT</name>
<dbReference type="OrthoDB" id="7188685at2"/>
<comment type="caution">
    <text evidence="2">The sequence shown here is derived from an EMBL/GenBank/DDBJ whole genome shotgun (WGS) entry which is preliminary data.</text>
</comment>
<feature type="chain" id="PRO_5020611002" evidence="1">
    <location>
        <begin position="20"/>
        <end position="175"/>
    </location>
</feature>
<protein>
    <submittedName>
        <fullName evidence="2">Uncharacterized protein</fullName>
    </submittedName>
</protein>
<evidence type="ECO:0000256" key="1">
    <source>
        <dbReference type="SAM" id="SignalP"/>
    </source>
</evidence>
<proteinExistence type="predicted"/>
<evidence type="ECO:0000313" key="2">
    <source>
        <dbReference type="EMBL" id="TGY89818.1"/>
    </source>
</evidence>
<sequence length="175" mass="18139">MKHVLTLALLLFAAGTAAAQDTAIDWEGARADAAGAQANAIAWPVNRPREVLDEVALPVLLPALPEPVLSRPDGPAGVLFFTRPAQYTASFVLGPATLELTGMASARRAHSAAAGVPDITRTEAGQDANFSRYGAGYTLSISCADPDADPRCTDPDFARHVVDHLAVAGGSGLRP</sequence>
<dbReference type="EMBL" id="SRXW01000001">
    <property type="protein sequence ID" value="TGY89818.1"/>
    <property type="molecule type" value="Genomic_DNA"/>
</dbReference>
<dbReference type="Proteomes" id="UP000308054">
    <property type="component" value="Unassembled WGS sequence"/>
</dbReference>